<evidence type="ECO:0000313" key="3">
    <source>
        <dbReference type="EMBL" id="CAB3254000.1"/>
    </source>
</evidence>
<gene>
    <name evidence="3" type="ORF">APLA_LOCUS14529</name>
    <name evidence="2" type="ORF">APLA_LOCUS9859</name>
</gene>
<evidence type="ECO:0000256" key="1">
    <source>
        <dbReference type="SAM" id="Coils"/>
    </source>
</evidence>
<comment type="caution">
    <text evidence="2">The sequence shown here is derived from an EMBL/GenBank/DDBJ whole genome shotgun (WGS) entry which is preliminary data.</text>
</comment>
<dbReference type="EMBL" id="CADEBD010000393">
    <property type="protein sequence ID" value="CAB3254000.1"/>
    <property type="molecule type" value="Genomic_DNA"/>
</dbReference>
<feature type="coiled-coil region" evidence="1">
    <location>
        <begin position="154"/>
        <end position="196"/>
    </location>
</feature>
<evidence type="ECO:0000313" key="5">
    <source>
        <dbReference type="Proteomes" id="UP000494256"/>
    </source>
</evidence>
<dbReference type="AlphaFoldDB" id="A0A8S1AEQ6"/>
<dbReference type="EMBL" id="CADEBC010000520">
    <property type="protein sequence ID" value="CAB3244191.1"/>
    <property type="molecule type" value="Genomic_DNA"/>
</dbReference>
<dbReference type="PANTHER" id="PTHR48190:SF2">
    <property type="entry name" value="PROGRAMMED CELL DEATH PROTEIN 7"/>
    <property type="match status" value="1"/>
</dbReference>
<organism evidence="2 4">
    <name type="scientific">Arctia plantaginis</name>
    <name type="common">Wood tiger moth</name>
    <name type="synonym">Phalaena plantaginis</name>
    <dbReference type="NCBI Taxonomy" id="874455"/>
    <lineage>
        <taxon>Eukaryota</taxon>
        <taxon>Metazoa</taxon>
        <taxon>Ecdysozoa</taxon>
        <taxon>Arthropoda</taxon>
        <taxon>Hexapoda</taxon>
        <taxon>Insecta</taxon>
        <taxon>Pterygota</taxon>
        <taxon>Neoptera</taxon>
        <taxon>Endopterygota</taxon>
        <taxon>Lepidoptera</taxon>
        <taxon>Glossata</taxon>
        <taxon>Ditrysia</taxon>
        <taxon>Noctuoidea</taxon>
        <taxon>Erebidae</taxon>
        <taxon>Arctiinae</taxon>
        <taxon>Arctia</taxon>
    </lineage>
</organism>
<proteinExistence type="predicted"/>
<evidence type="ECO:0000313" key="4">
    <source>
        <dbReference type="Proteomes" id="UP000494106"/>
    </source>
</evidence>
<sequence length="359" mass="41486">MSYNPNFYNKFRRNNATFHHNFRPHFVPPPPAPPPFFIPPTLSSENIPTDQEFLKGFEPHISVGKSPVHNKKISISEVREKLHTIILSLNNLKAKDKMLTENISKLSDEEWSSHFKQIEEKKAFIDSTLTQIKGPSLDVLQKLLAKRVAKRLRLKRVRSEIKKEKEDKWKEQKERSRKIDENLQRIKDDIIRAQQEQEAKLEADVVLKEVMRKKNDAKKCIMKLDLLVKLRKARQNTAKGRGETVPESETVAFHAGIETLKVEWTYKLSAYEAEEIELRAKLKEDSGQQDMLTNATEKEVANNLVKWRETLFGGQLPQVDLRGDVTRFIAVRSQWDQYVSSEGTALPIGWVPPAKKVDS</sequence>
<name>A0A8S1AEQ6_ARCPL</name>
<dbReference type="PANTHER" id="PTHR48190">
    <property type="entry name" value="PROGRAMMED CELL DEATH PROTEIN 7"/>
    <property type="match status" value="1"/>
</dbReference>
<dbReference type="Proteomes" id="UP000494256">
    <property type="component" value="Unassembled WGS sequence"/>
</dbReference>
<dbReference type="Proteomes" id="UP000494106">
    <property type="component" value="Unassembled WGS sequence"/>
</dbReference>
<protein>
    <recommendedName>
        <fullName evidence="6">Programmed cell death protein 7</fullName>
    </recommendedName>
</protein>
<dbReference type="OrthoDB" id="2289628at2759"/>
<keyword evidence="1" id="KW-0175">Coiled coil</keyword>
<dbReference type="Pfam" id="PF16021">
    <property type="entry name" value="PDCD7"/>
    <property type="match status" value="1"/>
</dbReference>
<accession>A0A8S1AEQ6</accession>
<keyword evidence="4" id="KW-1185">Reference proteome</keyword>
<dbReference type="GO" id="GO:0005689">
    <property type="term" value="C:U12-type spliceosomal complex"/>
    <property type="evidence" value="ECO:0007669"/>
    <property type="project" value="TreeGrafter"/>
</dbReference>
<evidence type="ECO:0008006" key="6">
    <source>
        <dbReference type="Google" id="ProtNLM"/>
    </source>
</evidence>
<dbReference type="InterPro" id="IPR031974">
    <property type="entry name" value="PDCD7"/>
</dbReference>
<evidence type="ECO:0000313" key="2">
    <source>
        <dbReference type="EMBL" id="CAB3244191.1"/>
    </source>
</evidence>
<reference evidence="4 5" key="1">
    <citation type="submission" date="2020-04" db="EMBL/GenBank/DDBJ databases">
        <authorList>
            <person name="Wallbank WR R."/>
            <person name="Pardo Diaz C."/>
            <person name="Kozak K."/>
            <person name="Martin S."/>
            <person name="Jiggins C."/>
            <person name="Moest M."/>
            <person name="Warren A I."/>
            <person name="Byers J.R.P. K."/>
            <person name="Montejo-Kovacevich G."/>
            <person name="Yen C E."/>
        </authorList>
    </citation>
    <scope>NUCLEOTIDE SEQUENCE [LARGE SCALE GENOMIC DNA]</scope>
</reference>
<dbReference type="InterPro" id="IPR052831">
    <property type="entry name" value="Apoptosis_promoter"/>
</dbReference>